<sequence length="52" mass="5659">PLAYVTWFTQFKPAPDKATGMYRVEPSTSANGSMLGEIIPLSSIRQGCMLVP</sequence>
<organism evidence="1 2">
    <name type="scientific">Lentinula aff. detonsa</name>
    <dbReference type="NCBI Taxonomy" id="2804958"/>
    <lineage>
        <taxon>Eukaryota</taxon>
        <taxon>Fungi</taxon>
        <taxon>Dikarya</taxon>
        <taxon>Basidiomycota</taxon>
        <taxon>Agaricomycotina</taxon>
        <taxon>Agaricomycetes</taxon>
        <taxon>Agaricomycetidae</taxon>
        <taxon>Agaricales</taxon>
        <taxon>Marasmiineae</taxon>
        <taxon>Omphalotaceae</taxon>
        <taxon>Lentinula</taxon>
    </lineage>
</organism>
<protein>
    <submittedName>
        <fullName evidence="1">Uncharacterized protein</fullName>
    </submittedName>
</protein>
<keyword evidence="2" id="KW-1185">Reference proteome</keyword>
<feature type="non-terminal residue" evidence="1">
    <location>
        <position position="52"/>
    </location>
</feature>
<dbReference type="Proteomes" id="UP001163798">
    <property type="component" value="Unassembled WGS sequence"/>
</dbReference>
<accession>A0AA38KB93</accession>
<feature type="non-terminal residue" evidence="1">
    <location>
        <position position="1"/>
    </location>
</feature>
<reference evidence="1" key="1">
    <citation type="submission" date="2022-08" db="EMBL/GenBank/DDBJ databases">
        <authorList>
            <consortium name="DOE Joint Genome Institute"/>
            <person name="Min B."/>
            <person name="Riley R."/>
            <person name="Sierra-Patev S."/>
            <person name="Naranjo-Ortiz M."/>
            <person name="Looney B."/>
            <person name="Konkel Z."/>
            <person name="Slot J.C."/>
            <person name="Sakamoto Y."/>
            <person name="Steenwyk J.L."/>
            <person name="Rokas A."/>
            <person name="Carro J."/>
            <person name="Camarero S."/>
            <person name="Ferreira P."/>
            <person name="Molpeceres G."/>
            <person name="Ruiz-Duenas F.J."/>
            <person name="Serrano A."/>
            <person name="Henrissat B."/>
            <person name="Drula E."/>
            <person name="Hughes K.W."/>
            <person name="Mata J.L."/>
            <person name="Ishikawa N.K."/>
            <person name="Vargas-Isla R."/>
            <person name="Ushijima S."/>
            <person name="Smith C.A."/>
            <person name="Ahrendt S."/>
            <person name="Andreopoulos W."/>
            <person name="He G."/>
            <person name="Labutti K."/>
            <person name="Lipzen A."/>
            <person name="Ng V."/>
            <person name="Sandor L."/>
            <person name="Barry K."/>
            <person name="Martinez A.T."/>
            <person name="Xiao Y."/>
            <person name="Gibbons J.G."/>
            <person name="Terashima K."/>
            <person name="Hibbett D.S."/>
            <person name="Grigoriev I.V."/>
        </authorList>
    </citation>
    <scope>NUCLEOTIDE SEQUENCE</scope>
    <source>
        <strain evidence="1">TFB10291</strain>
    </source>
</reference>
<dbReference type="AlphaFoldDB" id="A0AA38KB93"/>
<proteinExistence type="predicted"/>
<dbReference type="EMBL" id="MU794164">
    <property type="protein sequence ID" value="KAJ3779833.1"/>
    <property type="molecule type" value="Genomic_DNA"/>
</dbReference>
<name>A0AA38KB93_9AGAR</name>
<evidence type="ECO:0000313" key="1">
    <source>
        <dbReference type="EMBL" id="KAJ3779833.1"/>
    </source>
</evidence>
<gene>
    <name evidence="1" type="ORF">GGU10DRAFT_240184</name>
</gene>
<comment type="caution">
    <text evidence="1">The sequence shown here is derived from an EMBL/GenBank/DDBJ whole genome shotgun (WGS) entry which is preliminary data.</text>
</comment>
<evidence type="ECO:0000313" key="2">
    <source>
        <dbReference type="Proteomes" id="UP001163798"/>
    </source>
</evidence>